<dbReference type="Proteomes" id="UP000186817">
    <property type="component" value="Unassembled WGS sequence"/>
</dbReference>
<protein>
    <submittedName>
        <fullName evidence="1">Uncharacterized protein</fullName>
    </submittedName>
</protein>
<evidence type="ECO:0000313" key="1">
    <source>
        <dbReference type="EMBL" id="OLQ14350.1"/>
    </source>
</evidence>
<keyword evidence="2" id="KW-1185">Reference proteome</keyword>
<reference evidence="1 2" key="1">
    <citation type="submission" date="2016-02" db="EMBL/GenBank/DDBJ databases">
        <title>Genome analysis of coral dinoflagellate symbionts highlights evolutionary adaptations to a symbiotic lifestyle.</title>
        <authorList>
            <person name="Aranda M."/>
            <person name="Li Y."/>
            <person name="Liew Y.J."/>
            <person name="Baumgarten S."/>
            <person name="Simakov O."/>
            <person name="Wilson M."/>
            <person name="Piel J."/>
            <person name="Ashoor H."/>
            <person name="Bougouffa S."/>
            <person name="Bajic V.B."/>
            <person name="Ryu T."/>
            <person name="Ravasi T."/>
            <person name="Bayer T."/>
            <person name="Micklem G."/>
            <person name="Kim H."/>
            <person name="Bhak J."/>
            <person name="Lajeunesse T.C."/>
            <person name="Voolstra C.R."/>
        </authorList>
    </citation>
    <scope>NUCLEOTIDE SEQUENCE [LARGE SCALE GENOMIC DNA]</scope>
    <source>
        <strain evidence="1 2">CCMP2467</strain>
    </source>
</reference>
<accession>A0A1Q9F3U8</accession>
<dbReference type="AlphaFoldDB" id="A0A1Q9F3U8"/>
<comment type="caution">
    <text evidence="1">The sequence shown here is derived from an EMBL/GenBank/DDBJ whole genome shotgun (WGS) entry which is preliminary data.</text>
</comment>
<organism evidence="1 2">
    <name type="scientific">Symbiodinium microadriaticum</name>
    <name type="common">Dinoflagellate</name>
    <name type="synonym">Zooxanthella microadriatica</name>
    <dbReference type="NCBI Taxonomy" id="2951"/>
    <lineage>
        <taxon>Eukaryota</taxon>
        <taxon>Sar</taxon>
        <taxon>Alveolata</taxon>
        <taxon>Dinophyceae</taxon>
        <taxon>Suessiales</taxon>
        <taxon>Symbiodiniaceae</taxon>
        <taxon>Symbiodinium</taxon>
    </lineage>
</organism>
<sequence>MRPHAFKLCVPHVRSSTCSRVLMLPLPRDGMASCLKVLTFAVSVIYVNAECLSTFVPASARLNVSIEGVSMPIGLPTVNWDSARINREIMVIVFREILGYNAESTRTISGSDKAVLAVAGCQDIDAGSMEDRKCSLPGVPFEDHVTMEVWGATADSTVTLLSSCCAAIAPKQAGVLSYRGVENEFVFPHSYTPAMDDSLSLTYYKTWNASWLSDPSPYFSLLSDFDAAEILSCDSNSALSSEGLINDFVMATGWQDKL</sequence>
<dbReference type="EMBL" id="LSRX01000016">
    <property type="protein sequence ID" value="OLQ14350.1"/>
    <property type="molecule type" value="Genomic_DNA"/>
</dbReference>
<gene>
    <name evidence="1" type="ORF">AK812_SmicGene1497</name>
</gene>
<proteinExistence type="predicted"/>
<dbReference type="OrthoDB" id="424575at2759"/>
<evidence type="ECO:0000313" key="2">
    <source>
        <dbReference type="Proteomes" id="UP000186817"/>
    </source>
</evidence>
<name>A0A1Q9F3U8_SYMMI</name>